<sequence>MPEVIVAVFEYVLSPMFGAQAQETCSKALPYCKDVFGL</sequence>
<evidence type="ECO:0000313" key="3">
    <source>
        <dbReference type="WBParaSite" id="NBR_0000438201-mRNA-1"/>
    </source>
</evidence>
<keyword evidence="2" id="KW-1185">Reference proteome</keyword>
<dbReference type="EMBL" id="UYSL01008067">
    <property type="protein sequence ID" value="VDL67973.1"/>
    <property type="molecule type" value="Genomic_DNA"/>
</dbReference>
<dbReference type="AlphaFoldDB" id="A0A0N4XPD0"/>
<reference evidence="1 2" key="2">
    <citation type="submission" date="2018-11" db="EMBL/GenBank/DDBJ databases">
        <authorList>
            <consortium name="Pathogen Informatics"/>
        </authorList>
    </citation>
    <scope>NUCLEOTIDE SEQUENCE [LARGE SCALE GENOMIC DNA]</scope>
</reference>
<organism evidence="3">
    <name type="scientific">Nippostrongylus brasiliensis</name>
    <name type="common">Rat hookworm</name>
    <dbReference type="NCBI Taxonomy" id="27835"/>
    <lineage>
        <taxon>Eukaryota</taxon>
        <taxon>Metazoa</taxon>
        <taxon>Ecdysozoa</taxon>
        <taxon>Nematoda</taxon>
        <taxon>Chromadorea</taxon>
        <taxon>Rhabditida</taxon>
        <taxon>Rhabditina</taxon>
        <taxon>Rhabditomorpha</taxon>
        <taxon>Strongyloidea</taxon>
        <taxon>Heligmosomidae</taxon>
        <taxon>Nippostrongylus</taxon>
    </lineage>
</organism>
<name>A0A0N4XPD0_NIPBR</name>
<proteinExistence type="predicted"/>
<reference evidence="3" key="1">
    <citation type="submission" date="2017-02" db="UniProtKB">
        <authorList>
            <consortium name="WormBaseParasite"/>
        </authorList>
    </citation>
    <scope>IDENTIFICATION</scope>
</reference>
<protein>
    <submittedName>
        <fullName evidence="3">Saposin B-type domain-containing protein</fullName>
    </submittedName>
</protein>
<gene>
    <name evidence="1" type="ORF">NBR_LOCUS4384</name>
</gene>
<evidence type="ECO:0000313" key="2">
    <source>
        <dbReference type="Proteomes" id="UP000271162"/>
    </source>
</evidence>
<evidence type="ECO:0000313" key="1">
    <source>
        <dbReference type="EMBL" id="VDL67973.1"/>
    </source>
</evidence>
<dbReference type="WBParaSite" id="NBR_0000438201-mRNA-1">
    <property type="protein sequence ID" value="NBR_0000438201-mRNA-1"/>
    <property type="gene ID" value="NBR_0000438201"/>
</dbReference>
<dbReference type="Proteomes" id="UP000271162">
    <property type="component" value="Unassembled WGS sequence"/>
</dbReference>
<accession>A0A0N4XPD0</accession>